<keyword evidence="7" id="KW-1185">Reference proteome</keyword>
<dbReference type="STRING" id="420662.Mpe_A0536"/>
<dbReference type="InterPro" id="IPR002125">
    <property type="entry name" value="CMP_dCMP_dom"/>
</dbReference>
<dbReference type="Gene3D" id="3.40.140.10">
    <property type="entry name" value="Cytidine Deaminase, domain 2"/>
    <property type="match status" value="1"/>
</dbReference>
<protein>
    <submittedName>
        <fullName evidence="6">Putative cytidine deaminase</fullName>
        <ecNumber evidence="6">3.5.4.5</ecNumber>
    </submittedName>
</protein>
<dbReference type="Pfam" id="PF00383">
    <property type="entry name" value="dCMP_cyt_deam_1"/>
    <property type="match status" value="1"/>
</dbReference>
<proteinExistence type="inferred from homology"/>
<evidence type="ECO:0000256" key="3">
    <source>
        <dbReference type="ARBA" id="ARBA00022801"/>
    </source>
</evidence>
<dbReference type="PROSITE" id="PS51747">
    <property type="entry name" value="CYT_DCMP_DEAMINASES_2"/>
    <property type="match status" value="1"/>
</dbReference>
<dbReference type="InterPro" id="IPR015517">
    <property type="entry name" value="dCMP_deaminase-rel"/>
</dbReference>
<dbReference type="NCBIfam" id="NF041025">
    <property type="entry name" value="antiphage_deaminase"/>
    <property type="match status" value="1"/>
</dbReference>
<dbReference type="KEGG" id="mpt:Mpe_A0536"/>
<dbReference type="Gene3D" id="3.40.50.300">
    <property type="entry name" value="P-loop containing nucleotide triphosphate hydrolases"/>
    <property type="match status" value="1"/>
</dbReference>
<accession>A2SD59</accession>
<name>A2SD59_METPP</name>
<dbReference type="AlphaFoldDB" id="A2SD59"/>
<dbReference type="GO" id="GO:0008270">
    <property type="term" value="F:zinc ion binding"/>
    <property type="evidence" value="ECO:0007669"/>
    <property type="project" value="InterPro"/>
</dbReference>
<sequence>MLDQNADAGALAEAVQTPTHDACELVFGLVGPTGVDLSKVCTSLDTQLKGVGYKTEIVTLSELILPFRAKATAFKDEYERIDNLMTEGTALRRETDQADVVARLGLAKIRAIRTQMTGSPHRVPGHGVAYIVRSFKRPEEVELYRNVYGKAFTLISVYAPRESRKRNLARKLQGVIAEQGSSPEELAVRLITRDFTEDGKLGQKVSATFPLADFFVTSESRTQLDAALKRLVRLTFGDPYISPSRDEQGMFFAQAAALRSLDLSRQVGAAIVSQDGDIVTTGCNEVPKFGGGLYWEGDDGVTRDFEQGFDSNATIKKELVQDAVQRMRGNGWLSGTLKKLSDEELANQSLYGDEAFFRDSKLFDVIEFGRSVHAEMAAITQAARAGVPLAGTRLLCTTFPCHICARHIVASGIGEVVFIEPYEKSRTDQLFGDSISVEPHDPSPKRANFRSFVGVAPRRYMDYFSLGCDRKTKEGRILGPNAIASNPRIKRFVLTYLVVETKMIDDTKRPSLQLPLAEEGTS</sequence>
<evidence type="ECO:0000259" key="5">
    <source>
        <dbReference type="PROSITE" id="PS51747"/>
    </source>
</evidence>
<keyword evidence="3 6" id="KW-0378">Hydrolase</keyword>
<dbReference type="RefSeq" id="WP_011828136.1">
    <property type="nucleotide sequence ID" value="NC_008825.1"/>
</dbReference>
<keyword evidence="4" id="KW-0862">Zinc</keyword>
<dbReference type="SUPFAM" id="SSF53927">
    <property type="entry name" value="Cytidine deaminase-like"/>
    <property type="match status" value="1"/>
</dbReference>
<dbReference type="InterPro" id="IPR016192">
    <property type="entry name" value="APOBEC/CMP_deaminase_Zn-bd"/>
</dbReference>
<dbReference type="GO" id="GO:0004126">
    <property type="term" value="F:cytidine deaminase activity"/>
    <property type="evidence" value="ECO:0007669"/>
    <property type="project" value="UniProtKB-EC"/>
</dbReference>
<dbReference type="Proteomes" id="UP000000366">
    <property type="component" value="Chromosome"/>
</dbReference>
<evidence type="ECO:0000313" key="7">
    <source>
        <dbReference type="Proteomes" id="UP000000366"/>
    </source>
</evidence>
<dbReference type="EC" id="3.5.4.5" evidence="6"/>
<gene>
    <name evidence="6" type="ordered locus">Mpe_A0536</name>
</gene>
<reference evidence="6 7" key="1">
    <citation type="journal article" date="2007" name="J. Bacteriol.">
        <title>Whole-genome analysis of the methyl tert-butyl ether-degrading beta-proteobacterium Methylibium petroleiphilum PM1.</title>
        <authorList>
            <person name="Kane S.R."/>
            <person name="Chakicherla A.Y."/>
            <person name="Chain P.S.G."/>
            <person name="Schmidt R."/>
            <person name="Shin M.W."/>
            <person name="Legler T.C."/>
            <person name="Scow K.M."/>
            <person name="Larimer F.W."/>
            <person name="Lucas S.M."/>
            <person name="Richardson P.M."/>
            <person name="Hristova K.R."/>
        </authorList>
    </citation>
    <scope>NUCLEOTIDE SEQUENCE [LARGE SCALE GENOMIC DNA]</scope>
    <source>
        <strain evidence="7">ATCC BAA-1232 / LMG 22953 / PM1</strain>
    </source>
</reference>
<evidence type="ECO:0000313" key="6">
    <source>
        <dbReference type="EMBL" id="ABM93498.1"/>
    </source>
</evidence>
<dbReference type="InterPro" id="IPR016193">
    <property type="entry name" value="Cytidine_deaminase-like"/>
</dbReference>
<feature type="domain" description="CMP/dCMP-type deaminase" evidence="5">
    <location>
        <begin position="244"/>
        <end position="438"/>
    </location>
</feature>
<evidence type="ECO:0000256" key="2">
    <source>
        <dbReference type="ARBA" id="ARBA00022723"/>
    </source>
</evidence>
<dbReference type="EMBL" id="CP000555">
    <property type="protein sequence ID" value="ABM93498.1"/>
    <property type="molecule type" value="Genomic_DNA"/>
</dbReference>
<dbReference type="HOGENOM" id="CLU_029260_0_0_4"/>
<dbReference type="PROSITE" id="PS00903">
    <property type="entry name" value="CYT_DCMP_DEAMINASES_1"/>
    <property type="match status" value="1"/>
</dbReference>
<dbReference type="GO" id="GO:0004132">
    <property type="term" value="F:dCMP deaminase activity"/>
    <property type="evidence" value="ECO:0007669"/>
    <property type="project" value="TreeGrafter"/>
</dbReference>
<dbReference type="PANTHER" id="PTHR11086:SF18">
    <property type="entry name" value="DEOXYCYTIDYLATE DEAMINASE"/>
    <property type="match status" value="1"/>
</dbReference>
<evidence type="ECO:0000256" key="1">
    <source>
        <dbReference type="ARBA" id="ARBA00006576"/>
    </source>
</evidence>
<comment type="similarity">
    <text evidence="1">Belongs to the cytidine and deoxycytidylate deaminase family.</text>
</comment>
<evidence type="ECO:0000256" key="4">
    <source>
        <dbReference type="ARBA" id="ARBA00022833"/>
    </source>
</evidence>
<dbReference type="PANTHER" id="PTHR11086">
    <property type="entry name" value="DEOXYCYTIDYLATE DEAMINASE-RELATED"/>
    <property type="match status" value="1"/>
</dbReference>
<keyword evidence="2" id="KW-0479">Metal-binding</keyword>
<dbReference type="GO" id="GO:0005737">
    <property type="term" value="C:cytoplasm"/>
    <property type="evidence" value="ECO:0007669"/>
    <property type="project" value="TreeGrafter"/>
</dbReference>
<organism evidence="6 7">
    <name type="scientific">Methylibium petroleiphilum (strain ATCC BAA-1232 / LMG 22953 / PM1)</name>
    <dbReference type="NCBI Taxonomy" id="420662"/>
    <lineage>
        <taxon>Bacteria</taxon>
        <taxon>Pseudomonadati</taxon>
        <taxon>Pseudomonadota</taxon>
        <taxon>Betaproteobacteria</taxon>
        <taxon>Burkholderiales</taxon>
        <taxon>Sphaerotilaceae</taxon>
        <taxon>Methylibium</taxon>
    </lineage>
</organism>
<dbReference type="eggNOG" id="COG2131">
    <property type="taxonomic scope" value="Bacteria"/>
</dbReference>
<dbReference type="InterPro" id="IPR027417">
    <property type="entry name" value="P-loop_NTPase"/>
</dbReference>